<dbReference type="RefSeq" id="WP_204661222.1">
    <property type="nucleotide sequence ID" value="NZ_JAFBDT010000001.1"/>
</dbReference>
<keyword evidence="1" id="KW-0812">Transmembrane</keyword>
<protein>
    <recommendedName>
        <fullName evidence="4">Type II secretion system protein GspF domain-containing protein</fullName>
    </recommendedName>
</protein>
<evidence type="ECO:0000256" key="1">
    <source>
        <dbReference type="SAM" id="Phobius"/>
    </source>
</evidence>
<proteinExistence type="predicted"/>
<evidence type="ECO:0000313" key="3">
    <source>
        <dbReference type="Proteomes" id="UP000767854"/>
    </source>
</evidence>
<reference evidence="2 3" key="1">
    <citation type="submission" date="2021-01" db="EMBL/GenBank/DDBJ databases">
        <title>Genomic Encyclopedia of Type Strains, Phase IV (KMG-IV): sequencing the most valuable type-strain genomes for metagenomic binning, comparative biology and taxonomic classification.</title>
        <authorList>
            <person name="Goeker M."/>
        </authorList>
    </citation>
    <scope>NUCLEOTIDE SEQUENCE [LARGE SCALE GENOMIC DNA]</scope>
    <source>
        <strain evidence="2 3">DSM 24436</strain>
    </source>
</reference>
<keyword evidence="1" id="KW-0472">Membrane</keyword>
<keyword evidence="1" id="KW-1133">Transmembrane helix</keyword>
<sequence>MKQLEKYNHWIDSKLIQWHVKKHPKSDFEKEFIDFLQLLLMNINGGMILEDALMLSIKTIKSAHELNQQALRHQSAIKGLNFYANTLNNEHVWRLTRLVNQAHKTGSDHLEQALEKMYANLWTEKTANFKKKSEQVSVGLTFILMLSLISVIVVVISPILLIF</sequence>
<evidence type="ECO:0000313" key="2">
    <source>
        <dbReference type="EMBL" id="MBM7560664.1"/>
    </source>
</evidence>
<name>A0ABS2MMN6_9FIRM</name>
<keyword evidence="3" id="KW-1185">Reference proteome</keyword>
<dbReference type="Proteomes" id="UP000767854">
    <property type="component" value="Unassembled WGS sequence"/>
</dbReference>
<comment type="caution">
    <text evidence="2">The sequence shown here is derived from an EMBL/GenBank/DDBJ whole genome shotgun (WGS) entry which is preliminary data.</text>
</comment>
<feature type="transmembrane region" description="Helical" evidence="1">
    <location>
        <begin position="138"/>
        <end position="162"/>
    </location>
</feature>
<organism evidence="2 3">
    <name type="scientific">Fusibacter tunisiensis</name>
    <dbReference type="NCBI Taxonomy" id="1008308"/>
    <lineage>
        <taxon>Bacteria</taxon>
        <taxon>Bacillati</taxon>
        <taxon>Bacillota</taxon>
        <taxon>Clostridia</taxon>
        <taxon>Eubacteriales</taxon>
        <taxon>Eubacteriales Family XII. Incertae Sedis</taxon>
        <taxon>Fusibacter</taxon>
    </lineage>
</organism>
<evidence type="ECO:0008006" key="4">
    <source>
        <dbReference type="Google" id="ProtNLM"/>
    </source>
</evidence>
<gene>
    <name evidence="2" type="ORF">JOC49_000173</name>
</gene>
<dbReference type="EMBL" id="JAFBDT010000001">
    <property type="protein sequence ID" value="MBM7560664.1"/>
    <property type="molecule type" value="Genomic_DNA"/>
</dbReference>
<accession>A0ABS2MMN6</accession>